<dbReference type="OrthoDB" id="442677at2759"/>
<evidence type="ECO:0000256" key="1">
    <source>
        <dbReference type="ARBA" id="ARBA00022737"/>
    </source>
</evidence>
<dbReference type="InterPro" id="IPR012677">
    <property type="entry name" value="Nucleotide-bd_a/b_plait_sf"/>
</dbReference>
<keyword evidence="2 3" id="KW-0694">RNA-binding</keyword>
<organism evidence="6 7">
    <name type="scientific">Funneliformis caledonium</name>
    <dbReference type="NCBI Taxonomy" id="1117310"/>
    <lineage>
        <taxon>Eukaryota</taxon>
        <taxon>Fungi</taxon>
        <taxon>Fungi incertae sedis</taxon>
        <taxon>Mucoromycota</taxon>
        <taxon>Glomeromycotina</taxon>
        <taxon>Glomeromycetes</taxon>
        <taxon>Glomerales</taxon>
        <taxon>Glomeraceae</taxon>
        <taxon>Funneliformis</taxon>
    </lineage>
</organism>
<comment type="caution">
    <text evidence="6">The sequence shown here is derived from an EMBL/GenBank/DDBJ whole genome shotgun (WGS) entry which is preliminary data.</text>
</comment>
<dbReference type="InterPro" id="IPR000504">
    <property type="entry name" value="RRM_dom"/>
</dbReference>
<sequence length="120" mass="13727">SGGNWADQTQHESTWSKADSNELNQDHINSISNSEEAVPQNRNQYNNRRNNVKSQFSTYVGNLTPPATEEDLREIFEHTDCQIEKVRLMYDQQTGVQRTFAYVEFSDAASQEEAILLNGQ</sequence>
<dbReference type="GO" id="GO:0003723">
    <property type="term" value="F:RNA binding"/>
    <property type="evidence" value="ECO:0007669"/>
    <property type="project" value="UniProtKB-UniRule"/>
</dbReference>
<feature type="compositionally biased region" description="Polar residues" evidence="4">
    <location>
        <begin position="1"/>
        <end position="35"/>
    </location>
</feature>
<evidence type="ECO:0000313" key="6">
    <source>
        <dbReference type="EMBL" id="CAG8768534.1"/>
    </source>
</evidence>
<feature type="compositionally biased region" description="Low complexity" evidence="4">
    <location>
        <begin position="40"/>
        <end position="49"/>
    </location>
</feature>
<evidence type="ECO:0000256" key="4">
    <source>
        <dbReference type="SAM" id="MobiDB-lite"/>
    </source>
</evidence>
<dbReference type="SUPFAM" id="SSF54928">
    <property type="entry name" value="RNA-binding domain, RBD"/>
    <property type="match status" value="1"/>
</dbReference>
<feature type="domain" description="RRM" evidence="5">
    <location>
        <begin position="56"/>
        <end position="120"/>
    </location>
</feature>
<reference evidence="6" key="1">
    <citation type="submission" date="2021-06" db="EMBL/GenBank/DDBJ databases">
        <authorList>
            <person name="Kallberg Y."/>
            <person name="Tangrot J."/>
            <person name="Rosling A."/>
        </authorList>
    </citation>
    <scope>NUCLEOTIDE SEQUENCE</scope>
    <source>
        <strain evidence="6">UK204</strain>
    </source>
</reference>
<feature type="non-terminal residue" evidence="6">
    <location>
        <position position="120"/>
    </location>
</feature>
<evidence type="ECO:0000313" key="7">
    <source>
        <dbReference type="Proteomes" id="UP000789570"/>
    </source>
</evidence>
<gene>
    <name evidence="6" type="ORF">FCALED_LOCUS17382</name>
</gene>
<dbReference type="Proteomes" id="UP000789570">
    <property type="component" value="Unassembled WGS sequence"/>
</dbReference>
<protein>
    <submittedName>
        <fullName evidence="6">16648_t:CDS:1</fullName>
    </submittedName>
</protein>
<keyword evidence="7" id="KW-1185">Reference proteome</keyword>
<dbReference type="SMART" id="SM00360">
    <property type="entry name" value="RRM"/>
    <property type="match status" value="1"/>
</dbReference>
<dbReference type="PANTHER" id="PTHR23236">
    <property type="entry name" value="EUKARYOTIC TRANSLATION INITIATION FACTOR 4B/4H"/>
    <property type="match status" value="1"/>
</dbReference>
<feature type="region of interest" description="Disordered" evidence="4">
    <location>
        <begin position="1"/>
        <end position="52"/>
    </location>
</feature>
<dbReference type="AlphaFoldDB" id="A0A9N9J7F0"/>
<keyword evidence="1" id="KW-0677">Repeat</keyword>
<proteinExistence type="predicted"/>
<accession>A0A9N9J7F0</accession>
<dbReference type="InterPro" id="IPR035979">
    <property type="entry name" value="RBD_domain_sf"/>
</dbReference>
<dbReference type="PANTHER" id="PTHR23236:SF119">
    <property type="entry name" value="NUCLEAR RNA-BINDING PROTEIN SART-3"/>
    <property type="match status" value="1"/>
</dbReference>
<dbReference type="EMBL" id="CAJVPQ010026315">
    <property type="protein sequence ID" value="CAG8768534.1"/>
    <property type="molecule type" value="Genomic_DNA"/>
</dbReference>
<evidence type="ECO:0000256" key="2">
    <source>
        <dbReference type="ARBA" id="ARBA00022884"/>
    </source>
</evidence>
<dbReference type="Gene3D" id="3.30.70.330">
    <property type="match status" value="1"/>
</dbReference>
<evidence type="ECO:0000259" key="5">
    <source>
        <dbReference type="PROSITE" id="PS50102"/>
    </source>
</evidence>
<evidence type="ECO:0000256" key="3">
    <source>
        <dbReference type="PROSITE-ProRule" id="PRU00176"/>
    </source>
</evidence>
<feature type="non-terminal residue" evidence="6">
    <location>
        <position position="1"/>
    </location>
</feature>
<dbReference type="Pfam" id="PF00076">
    <property type="entry name" value="RRM_1"/>
    <property type="match status" value="1"/>
</dbReference>
<name>A0A9N9J7F0_9GLOM</name>
<dbReference type="PROSITE" id="PS50102">
    <property type="entry name" value="RRM"/>
    <property type="match status" value="1"/>
</dbReference>